<dbReference type="RefSeq" id="WP_102922595.1">
    <property type="nucleotide sequence ID" value="NZ_LJSN01000002.1"/>
</dbReference>
<dbReference type="AlphaFoldDB" id="A0A2N8PFV2"/>
<evidence type="ECO:0000256" key="1">
    <source>
        <dbReference type="SAM" id="MobiDB-lite"/>
    </source>
</evidence>
<evidence type="ECO:0008006" key="5">
    <source>
        <dbReference type="Google" id="ProtNLM"/>
    </source>
</evidence>
<dbReference type="Proteomes" id="UP000236047">
    <property type="component" value="Unassembled WGS sequence"/>
</dbReference>
<reference evidence="4" key="1">
    <citation type="submission" date="2015-09" db="EMBL/GenBank/DDBJ databases">
        <authorList>
            <person name="Graham D.E."/>
            <person name="Mahan K.M."/>
            <person name="Klingeman D.M."/>
            <person name="Fida T."/>
            <person name="Giannone R.J."/>
            <person name="Hettich R.L."/>
            <person name="Parry R.J."/>
            <person name="Spain J.C."/>
        </authorList>
    </citation>
    <scope>NUCLEOTIDE SEQUENCE [LARGE SCALE GENOMIC DNA]</scope>
    <source>
        <strain evidence="4">JCM 4701</strain>
    </source>
</reference>
<keyword evidence="2" id="KW-0472">Membrane</keyword>
<dbReference type="EMBL" id="LJSN01000002">
    <property type="protein sequence ID" value="PNE39899.1"/>
    <property type="molecule type" value="Genomic_DNA"/>
</dbReference>
<organism evidence="3 4">
    <name type="scientific">Streptomyces noursei</name>
    <name type="common">Streptomyces albulus</name>
    <dbReference type="NCBI Taxonomy" id="1971"/>
    <lineage>
        <taxon>Bacteria</taxon>
        <taxon>Bacillati</taxon>
        <taxon>Actinomycetota</taxon>
        <taxon>Actinomycetes</taxon>
        <taxon>Kitasatosporales</taxon>
        <taxon>Streptomycetaceae</taxon>
        <taxon>Streptomyces</taxon>
    </lineage>
</organism>
<comment type="caution">
    <text evidence="3">The sequence shown here is derived from an EMBL/GenBank/DDBJ whole genome shotgun (WGS) entry which is preliminary data.</text>
</comment>
<dbReference type="InterPro" id="IPR047789">
    <property type="entry name" value="CU044_5270-like"/>
</dbReference>
<protein>
    <recommendedName>
        <fullName evidence="5">CU044_5270 family protein</fullName>
    </recommendedName>
</protein>
<gene>
    <name evidence="3" type="ORF">AOB60_01960</name>
</gene>
<dbReference type="NCBIfam" id="NF038083">
    <property type="entry name" value="CU044_5270_fam"/>
    <property type="match status" value="1"/>
</dbReference>
<feature type="transmembrane region" description="Helical" evidence="2">
    <location>
        <begin position="52"/>
        <end position="72"/>
    </location>
</feature>
<proteinExistence type="predicted"/>
<keyword evidence="2" id="KW-0812">Transmembrane</keyword>
<evidence type="ECO:0000313" key="4">
    <source>
        <dbReference type="Proteomes" id="UP000236047"/>
    </source>
</evidence>
<feature type="region of interest" description="Disordered" evidence="1">
    <location>
        <begin position="1"/>
        <end position="25"/>
    </location>
</feature>
<dbReference type="SUPFAM" id="SSF144010">
    <property type="entry name" value="CofE-like"/>
    <property type="match status" value="1"/>
</dbReference>
<evidence type="ECO:0000256" key="2">
    <source>
        <dbReference type="SAM" id="Phobius"/>
    </source>
</evidence>
<keyword evidence="4" id="KW-1185">Reference proteome</keyword>
<evidence type="ECO:0000313" key="3">
    <source>
        <dbReference type="EMBL" id="PNE39899.1"/>
    </source>
</evidence>
<accession>A0A2N8PFV2</accession>
<sequence>MNATAYQELARRLPAPAERDLPPDRHRHHKERLMRTIEDDRRRPYRRLVRPGFALPLAAVVASTLVVTVLPGSHEGSLETRVSLAEPGTPRGAVVLLDRIAAVAAKTDTEPVRDNQYVYVRSLSTETVRVKPVEVGGLRKREDWVPQDPRPSHDGGVFREDGTLVSITNSDKYRAGIDRPTYKWLASLPTDPDALYERIRKETKPVQGQDFEQTVFDTFGTLLSRGVMPSPTEAALYKAATKIPGVVEMQDAVDADGRHGIAIAREDRQLGERTEWIFHKTSLEFLGQRTYLTKTSERGTAGTLIWANAILDRAVVDQPRQTP</sequence>
<keyword evidence="2" id="KW-1133">Transmembrane helix</keyword>
<name>A0A2N8PFV2_STRNR</name>